<dbReference type="InterPro" id="IPR006558">
    <property type="entry name" value="LamG-like"/>
</dbReference>
<dbReference type="SMART" id="SM00560">
    <property type="entry name" value="LamGL"/>
    <property type="match status" value="1"/>
</dbReference>
<protein>
    <submittedName>
        <fullName evidence="5">Uncharacterized protein</fullName>
    </submittedName>
</protein>
<dbReference type="Proteomes" id="UP001152795">
    <property type="component" value="Unassembled WGS sequence"/>
</dbReference>
<evidence type="ECO:0000256" key="2">
    <source>
        <dbReference type="ARBA" id="ARBA00023157"/>
    </source>
</evidence>
<keyword evidence="2" id="KW-1015">Disulfide bond</keyword>
<evidence type="ECO:0000256" key="3">
    <source>
        <dbReference type="SAM" id="MobiDB-lite"/>
    </source>
</evidence>
<evidence type="ECO:0000313" key="6">
    <source>
        <dbReference type="Proteomes" id="UP001152795"/>
    </source>
</evidence>
<dbReference type="Pfam" id="PF13385">
    <property type="entry name" value="Laminin_G_3"/>
    <property type="match status" value="2"/>
</dbReference>
<name>A0A7D9DNE9_PARCT</name>
<evidence type="ECO:0000256" key="1">
    <source>
        <dbReference type="ARBA" id="ARBA00022729"/>
    </source>
</evidence>
<feature type="region of interest" description="Disordered" evidence="3">
    <location>
        <begin position="463"/>
        <end position="484"/>
    </location>
</feature>
<dbReference type="InterPro" id="IPR013320">
    <property type="entry name" value="ConA-like_dom_sf"/>
</dbReference>
<proteinExistence type="predicted"/>
<evidence type="ECO:0000256" key="4">
    <source>
        <dbReference type="SAM" id="SignalP"/>
    </source>
</evidence>
<dbReference type="PANTHER" id="PTHR45869:SF8">
    <property type="entry name" value="LAMG-LIKE JELLYROLL FOLD DOMAIN-CONTAINING PROTEIN"/>
    <property type="match status" value="1"/>
</dbReference>
<feature type="region of interest" description="Disordered" evidence="3">
    <location>
        <begin position="70"/>
        <end position="103"/>
    </location>
</feature>
<dbReference type="SUPFAM" id="SSF49899">
    <property type="entry name" value="Concanavalin A-like lectins/glucanases"/>
    <property type="match status" value="2"/>
</dbReference>
<feature type="compositionally biased region" description="Basic and acidic residues" evidence="3">
    <location>
        <begin position="79"/>
        <end position="89"/>
    </location>
</feature>
<dbReference type="Gene3D" id="2.60.120.200">
    <property type="match status" value="2"/>
</dbReference>
<dbReference type="AlphaFoldDB" id="A0A7D9DNE9"/>
<gene>
    <name evidence="5" type="ORF">PACLA_8A069107</name>
</gene>
<dbReference type="PANTHER" id="PTHR45869">
    <property type="entry name" value="C-REACTIVE PROTEIN-RELATED"/>
    <property type="match status" value="1"/>
</dbReference>
<accession>A0A7D9DNE9</accession>
<comment type="caution">
    <text evidence="5">The sequence shown here is derived from an EMBL/GenBank/DDBJ whole genome shotgun (WGS) entry which is preliminary data.</text>
</comment>
<feature type="signal peptide" evidence="4">
    <location>
        <begin position="1"/>
        <end position="23"/>
    </location>
</feature>
<feature type="chain" id="PRO_5043994642" evidence="4">
    <location>
        <begin position="24"/>
        <end position="1020"/>
    </location>
</feature>
<dbReference type="OrthoDB" id="5989866at2759"/>
<keyword evidence="6" id="KW-1185">Reference proteome</keyword>
<dbReference type="InterPro" id="IPR051005">
    <property type="entry name" value="Pentraxin_domain"/>
</dbReference>
<evidence type="ECO:0000313" key="5">
    <source>
        <dbReference type="EMBL" id="CAB3989127.1"/>
    </source>
</evidence>
<dbReference type="EMBL" id="CACRXK020001434">
    <property type="protein sequence ID" value="CAB3989127.1"/>
    <property type="molecule type" value="Genomic_DNA"/>
</dbReference>
<reference evidence="5" key="1">
    <citation type="submission" date="2020-04" db="EMBL/GenBank/DDBJ databases">
        <authorList>
            <person name="Alioto T."/>
            <person name="Alioto T."/>
            <person name="Gomez Garrido J."/>
        </authorList>
    </citation>
    <scope>NUCLEOTIDE SEQUENCE</scope>
    <source>
        <strain evidence="5">A484AB</strain>
    </source>
</reference>
<sequence length="1020" mass="113678">MAAYANFLALGVIFSSILFPAQSHNNTSKHKHNSLDTLLDNVIGEIPRKDSSKFFSQLFKNENKKISKSTKTHFTISPAKDELGTKKSTEATPSPKPDDNPAISVALSKPSVYFVDLGLKTQGEATKTQEYNAAKRFRIPQSKPLLKHNRTLPTHHKDNIKPDTLLKYDSIIYIQPKNGTEFLKNTTPDNAMTSVTDPRILEDVTESHERRVKRQEGSLLNEGIPILGSIPDAGMQTLPVQTLNTIIPAQSNIGDIGVRSDINAVTNNKVVAMVPVKMETPLDSPPSVAMVSQTPQLVQPEALGTSRSTLPLTTLIQTSPDVSTNTPRSPDVGNLLVRLRDRQNRFATSDNQDSKLKVTSEEGNENDVIKLAQVPLRLLDQKTKHFKHIKTAHSNGKMSAGEHSNAIKLDQLSTKPLSLETKNAEKVKTNSKEKSQEDINKETLETLQSRLTNIISKLEARVNKHQGRLKQPKKEESLSKIAKNKPSEKSLTLLKKRLSHVLKKFNSKPGAGQPFMIGKEWRNVLKHGPSQGSEAKKTEMKKSKNAIENDAIVGILPFVTGNWPSIASQLLRKLDRALIKLQEQRVARSLGKNAVMYFSFDKPKSTVHNNNAVEDKSGHFNDASTSRRAHTSSRAYGSCGKALILNSGNLRLTTKYFKKKPTKAITLTMWVRTNVTGYVKWFARDSGSSREFNTHTQYPLVRKNVWTHLCGTFNSSTGITRIYVDGELKTEKVNRQQESVPADFTPAGIGPEFGDENLIAVDEVYMFARALDPREVRTLYDDCEFNRMVLHYGFQKINRSAGLVFDQSGLHNDGHLQGDARVLDSGCDKCGSCLDLNAKTNPRLTIQATHFKHRPTKAISIGAWFNLNSTTGTHPLFSVTESILKSTILDLLVADGKLQWKAYNKDHNAIFNMATTQAVVPEGIWVHILATFDSLHCQAKIFIDGHQKALAKTAKKVPIAEDWSEIKIGGHKSRAQAWGGYMDEFVLYNWELEPSEISYIMKYCPDHPKLVSFTVHVPLD</sequence>
<organism evidence="5 6">
    <name type="scientific">Paramuricea clavata</name>
    <name type="common">Red gorgonian</name>
    <name type="synonym">Violescent sea-whip</name>
    <dbReference type="NCBI Taxonomy" id="317549"/>
    <lineage>
        <taxon>Eukaryota</taxon>
        <taxon>Metazoa</taxon>
        <taxon>Cnidaria</taxon>
        <taxon>Anthozoa</taxon>
        <taxon>Octocorallia</taxon>
        <taxon>Malacalcyonacea</taxon>
        <taxon>Plexauridae</taxon>
        <taxon>Paramuricea</taxon>
    </lineage>
</organism>
<keyword evidence="1 4" id="KW-0732">Signal</keyword>